<dbReference type="AlphaFoldDB" id="A0A0D6PL36"/>
<dbReference type="InterPro" id="IPR050300">
    <property type="entry name" value="GDXG_lipolytic_enzyme"/>
</dbReference>
<dbReference type="STRING" id="1120923.SAMN02746095_01166"/>
<protein>
    <submittedName>
        <fullName evidence="3">Esterase/lipase</fullName>
    </submittedName>
</protein>
<evidence type="ECO:0000313" key="3">
    <source>
        <dbReference type="EMBL" id="GAN81928.1"/>
    </source>
</evidence>
<dbReference type="Proteomes" id="UP000032668">
    <property type="component" value="Unassembled WGS sequence"/>
</dbReference>
<dbReference type="RefSeq" id="WP_199444754.1">
    <property type="nucleotide sequence ID" value="NZ_BANC01000125.1"/>
</dbReference>
<sequence>MKIRIILLICTTLVLAGGVGFAALRPVTVLNRLAPGNFKVVHNIHYEPGPRGRLDIYAPPHAHNAPLVVFFFGGSWQDGTKSFYRFVGAALAACGVVAVIPDYRVYPQTKFPGFLKDAAAAVAWARTHAADYGADPSRLFLMGHSAGAYIAAMLVLDPQWLAPYGLTPRRNIAGWIGLAGPYDFLPLRDPILKIIFGPRDERARTQPINFVTNGAPPAFLAAGKEDKTVDPGNTTRLAQRLRAAGDSVEVKFYPYIGHRKLAGALSPLLSFLAPVLRNSLTFIHQTPPVS</sequence>
<proteinExistence type="predicted"/>
<dbReference type="PANTHER" id="PTHR48081">
    <property type="entry name" value="AB HYDROLASE SUPERFAMILY PROTEIN C4A8.06C"/>
    <property type="match status" value="1"/>
</dbReference>
<comment type="caution">
    <text evidence="3">The sequence shown here is derived from an EMBL/GenBank/DDBJ whole genome shotgun (WGS) entry which is preliminary data.</text>
</comment>
<accession>A0A0D6PL36</accession>
<keyword evidence="1" id="KW-0378">Hydrolase</keyword>
<organism evidence="3 4">
    <name type="scientific">Acidocella aminolytica 101 = DSM 11237</name>
    <dbReference type="NCBI Taxonomy" id="1120923"/>
    <lineage>
        <taxon>Bacteria</taxon>
        <taxon>Pseudomonadati</taxon>
        <taxon>Pseudomonadota</taxon>
        <taxon>Alphaproteobacteria</taxon>
        <taxon>Acetobacterales</taxon>
        <taxon>Acidocellaceae</taxon>
        <taxon>Acidocella</taxon>
    </lineage>
</organism>
<dbReference type="InterPro" id="IPR029058">
    <property type="entry name" value="AB_hydrolase_fold"/>
</dbReference>
<evidence type="ECO:0000259" key="2">
    <source>
        <dbReference type="Pfam" id="PF20434"/>
    </source>
</evidence>
<name>A0A0D6PL36_9PROT</name>
<reference evidence="3 4" key="1">
    <citation type="submission" date="2012-11" db="EMBL/GenBank/DDBJ databases">
        <title>Whole genome sequence of Acidocella aminolytica 101 = DSM 11237.</title>
        <authorList>
            <person name="Azuma Y."/>
            <person name="Higashiura N."/>
            <person name="Hirakawa H."/>
            <person name="Matsushita K."/>
        </authorList>
    </citation>
    <scope>NUCLEOTIDE SEQUENCE [LARGE SCALE GENOMIC DNA]</scope>
    <source>
        <strain evidence="4">101 / DSM 11237</strain>
    </source>
</reference>
<dbReference type="GO" id="GO:0016787">
    <property type="term" value="F:hydrolase activity"/>
    <property type="evidence" value="ECO:0007669"/>
    <property type="project" value="UniProtKB-KW"/>
</dbReference>
<feature type="domain" description="BD-FAE-like" evidence="2">
    <location>
        <begin position="54"/>
        <end position="241"/>
    </location>
</feature>
<dbReference type="EMBL" id="BANC01000125">
    <property type="protein sequence ID" value="GAN81928.1"/>
    <property type="molecule type" value="Genomic_DNA"/>
</dbReference>
<gene>
    <name evidence="3" type="ORF">Aam_127_007</name>
</gene>
<evidence type="ECO:0000256" key="1">
    <source>
        <dbReference type="ARBA" id="ARBA00022801"/>
    </source>
</evidence>
<dbReference type="SUPFAM" id="SSF53474">
    <property type="entry name" value="alpha/beta-Hydrolases"/>
    <property type="match status" value="1"/>
</dbReference>
<dbReference type="PANTHER" id="PTHR48081:SF9">
    <property type="entry name" value="CARBOXYLESTERASE"/>
    <property type="match status" value="1"/>
</dbReference>
<evidence type="ECO:0000313" key="4">
    <source>
        <dbReference type="Proteomes" id="UP000032668"/>
    </source>
</evidence>
<dbReference type="Pfam" id="PF20434">
    <property type="entry name" value="BD-FAE"/>
    <property type="match status" value="1"/>
</dbReference>
<keyword evidence="4" id="KW-1185">Reference proteome</keyword>
<dbReference type="Gene3D" id="3.40.50.1820">
    <property type="entry name" value="alpha/beta hydrolase"/>
    <property type="match status" value="1"/>
</dbReference>
<dbReference type="InterPro" id="IPR049492">
    <property type="entry name" value="BD-FAE-like_dom"/>
</dbReference>